<proteinExistence type="predicted"/>
<reference evidence="1 2" key="1">
    <citation type="submission" date="2014-04" db="EMBL/GenBank/DDBJ databases">
        <title>Draft genome sequence of Photobacterium halotolerans S2753: a solonamide, ngercheumicin and holomycin producer.</title>
        <authorList>
            <person name="Machado H.R."/>
            <person name="Gram L."/>
        </authorList>
    </citation>
    <scope>NUCLEOTIDE SEQUENCE [LARGE SCALE GENOMIC DNA]</scope>
    <source>
        <strain evidence="1 2">S2753</strain>
    </source>
</reference>
<evidence type="ECO:0000313" key="2">
    <source>
        <dbReference type="Proteomes" id="UP000027192"/>
    </source>
</evidence>
<dbReference type="EMBL" id="JMIB01000023">
    <property type="protein sequence ID" value="KDM91397.1"/>
    <property type="molecule type" value="Genomic_DNA"/>
</dbReference>
<dbReference type="AlphaFoldDB" id="A0A066RUL7"/>
<sequence>MEQVFWEEIQLIERDIQNFLDPWKCRLDLLPYLAWELSVDDWNETWDEQTKRKVVSSSLEIHTYKGTRYAIDKSIEAIRADSLNVIEWFDDPATLAPAEFRVELVSKQSPVDAATIPQISSAIRNAKNTRSHLTKIRITSHINTPEKLATVSRQGIRVGSGPWAIRSVASVVNRSACCFSRLGVVVRSGPLPR</sequence>
<dbReference type="InterPro" id="IPR006521">
    <property type="entry name" value="Tail_protein_I"/>
</dbReference>
<keyword evidence="2" id="KW-1185">Reference proteome</keyword>
<protein>
    <submittedName>
        <fullName evidence="1">Tail protein</fullName>
    </submittedName>
</protein>
<organism evidence="1 2">
    <name type="scientific">Photobacterium galatheae</name>
    <dbReference type="NCBI Taxonomy" id="1654360"/>
    <lineage>
        <taxon>Bacteria</taxon>
        <taxon>Pseudomonadati</taxon>
        <taxon>Pseudomonadota</taxon>
        <taxon>Gammaproteobacteria</taxon>
        <taxon>Vibrionales</taxon>
        <taxon>Vibrionaceae</taxon>
        <taxon>Photobacterium</taxon>
    </lineage>
</organism>
<dbReference type="NCBIfam" id="TIGR01634">
    <property type="entry name" value="tail_P2_I"/>
    <property type="match status" value="1"/>
</dbReference>
<comment type="caution">
    <text evidence="1">The sequence shown here is derived from an EMBL/GenBank/DDBJ whole genome shotgun (WGS) entry which is preliminary data.</text>
</comment>
<dbReference type="Proteomes" id="UP000027192">
    <property type="component" value="Unassembled WGS sequence"/>
</dbReference>
<dbReference type="Pfam" id="PF09684">
    <property type="entry name" value="Tail_P2_I"/>
    <property type="match status" value="1"/>
</dbReference>
<gene>
    <name evidence="1" type="ORF">EA58_12620</name>
</gene>
<name>A0A066RUL7_9GAMM</name>
<accession>A0A066RUL7</accession>
<dbReference type="STRING" id="1654360.EA58_12620"/>
<evidence type="ECO:0000313" key="1">
    <source>
        <dbReference type="EMBL" id="KDM91397.1"/>
    </source>
</evidence>